<organism evidence="1">
    <name type="scientific">marine sediment metagenome</name>
    <dbReference type="NCBI Taxonomy" id="412755"/>
    <lineage>
        <taxon>unclassified sequences</taxon>
        <taxon>metagenomes</taxon>
        <taxon>ecological metagenomes</taxon>
    </lineage>
</organism>
<dbReference type="EMBL" id="LAZR01001261">
    <property type="protein sequence ID" value="KKN47694.1"/>
    <property type="molecule type" value="Genomic_DNA"/>
</dbReference>
<sequence length="78" mass="8857">MKKLSERMFTGAEDLKLFSGIEQDYLVVLNAFAAEVRKLEAVVEALLDEGIHTRYMDRKKDTYCPVCIALDNLEDTDG</sequence>
<accession>A0A0F9QYR5</accession>
<evidence type="ECO:0000313" key="1">
    <source>
        <dbReference type="EMBL" id="KKN47694.1"/>
    </source>
</evidence>
<dbReference type="AlphaFoldDB" id="A0A0F9QYR5"/>
<comment type="caution">
    <text evidence="1">The sequence shown here is derived from an EMBL/GenBank/DDBJ whole genome shotgun (WGS) entry which is preliminary data.</text>
</comment>
<name>A0A0F9QYR5_9ZZZZ</name>
<reference evidence="1" key="1">
    <citation type="journal article" date="2015" name="Nature">
        <title>Complex archaea that bridge the gap between prokaryotes and eukaryotes.</title>
        <authorList>
            <person name="Spang A."/>
            <person name="Saw J.H."/>
            <person name="Jorgensen S.L."/>
            <person name="Zaremba-Niedzwiedzka K."/>
            <person name="Martijn J."/>
            <person name="Lind A.E."/>
            <person name="van Eijk R."/>
            <person name="Schleper C."/>
            <person name="Guy L."/>
            <person name="Ettema T.J."/>
        </authorList>
    </citation>
    <scope>NUCLEOTIDE SEQUENCE</scope>
</reference>
<gene>
    <name evidence="1" type="ORF">LCGC14_0660170</name>
</gene>
<proteinExistence type="predicted"/>
<protein>
    <submittedName>
        <fullName evidence="1">Uncharacterized protein</fullName>
    </submittedName>
</protein>